<dbReference type="PROSITE" id="PS50835">
    <property type="entry name" value="IG_LIKE"/>
    <property type="match status" value="10"/>
</dbReference>
<feature type="domain" description="Ig-like" evidence="7">
    <location>
        <begin position="615"/>
        <end position="702"/>
    </location>
</feature>
<feature type="domain" description="Ig-like" evidence="7">
    <location>
        <begin position="901"/>
        <end position="991"/>
    </location>
</feature>
<comment type="subcellular location">
    <subcellularLocation>
        <location evidence="1">Membrane</location>
        <topology evidence="1">Single-pass type I membrane protein</topology>
    </subcellularLocation>
</comment>
<feature type="domain" description="Ig-like" evidence="7">
    <location>
        <begin position="246"/>
        <end position="332"/>
    </location>
</feature>
<feature type="domain" description="Ig-like" evidence="7">
    <location>
        <begin position="522"/>
        <end position="609"/>
    </location>
</feature>
<evidence type="ECO:0000256" key="5">
    <source>
        <dbReference type="ARBA" id="ARBA00023319"/>
    </source>
</evidence>
<gene>
    <name evidence="8" type="ORF">SAMN05443668_11571</name>
</gene>
<feature type="domain" description="Ig-like" evidence="7">
    <location>
        <begin position="804"/>
        <end position="896"/>
    </location>
</feature>
<dbReference type="InterPro" id="IPR051275">
    <property type="entry name" value="Cell_adhesion_signaling"/>
</dbReference>
<feature type="domain" description="Ig-like" evidence="7">
    <location>
        <begin position="707"/>
        <end position="799"/>
    </location>
</feature>
<dbReference type="GO" id="GO:0005886">
    <property type="term" value="C:plasma membrane"/>
    <property type="evidence" value="ECO:0007669"/>
    <property type="project" value="TreeGrafter"/>
</dbReference>
<dbReference type="GO" id="GO:0005975">
    <property type="term" value="P:carbohydrate metabolic process"/>
    <property type="evidence" value="ECO:0007669"/>
    <property type="project" value="UniProtKB-ARBA"/>
</dbReference>
<proteinExistence type="predicted"/>
<name>A0A1M7RJD5_9ACTN</name>
<evidence type="ECO:0000259" key="7">
    <source>
        <dbReference type="PROSITE" id="PS50835"/>
    </source>
</evidence>
<keyword evidence="9" id="KW-1185">Reference proteome</keyword>
<protein>
    <submittedName>
        <fullName evidence="8">Immunoglobulin I-set domain-containing protein</fullName>
    </submittedName>
</protein>
<dbReference type="OrthoDB" id="5135378at2"/>
<keyword evidence="2" id="KW-0472">Membrane</keyword>
<keyword evidence="5" id="KW-0393">Immunoglobulin domain</keyword>
<dbReference type="InterPro" id="IPR036179">
    <property type="entry name" value="Ig-like_dom_sf"/>
</dbReference>
<dbReference type="SMART" id="SM00409">
    <property type="entry name" value="IG"/>
    <property type="match status" value="13"/>
</dbReference>
<dbReference type="InterPro" id="IPR013098">
    <property type="entry name" value="Ig_I-set"/>
</dbReference>
<evidence type="ECO:0000256" key="6">
    <source>
        <dbReference type="SAM" id="MobiDB-lite"/>
    </source>
</evidence>
<organism evidence="8 9">
    <name type="scientific">Cryptosporangium aurantiacum</name>
    <dbReference type="NCBI Taxonomy" id="134849"/>
    <lineage>
        <taxon>Bacteria</taxon>
        <taxon>Bacillati</taxon>
        <taxon>Actinomycetota</taxon>
        <taxon>Actinomycetes</taxon>
        <taxon>Cryptosporangiales</taxon>
        <taxon>Cryptosporangiaceae</taxon>
        <taxon>Cryptosporangium</taxon>
    </lineage>
</organism>
<keyword evidence="4" id="KW-0325">Glycoprotein</keyword>
<reference evidence="8 9" key="1">
    <citation type="submission" date="2016-11" db="EMBL/GenBank/DDBJ databases">
        <authorList>
            <person name="Jaros S."/>
            <person name="Januszkiewicz K."/>
            <person name="Wedrychowicz H."/>
        </authorList>
    </citation>
    <scope>NUCLEOTIDE SEQUENCE [LARGE SCALE GENOMIC DNA]</scope>
    <source>
        <strain evidence="8 9">DSM 46144</strain>
    </source>
</reference>
<feature type="domain" description="Ig-like" evidence="7">
    <location>
        <begin position="996"/>
        <end position="1087"/>
    </location>
</feature>
<dbReference type="SUPFAM" id="SSF48726">
    <property type="entry name" value="Immunoglobulin"/>
    <property type="match status" value="12"/>
</dbReference>
<evidence type="ECO:0000256" key="1">
    <source>
        <dbReference type="ARBA" id="ARBA00004479"/>
    </source>
</evidence>
<dbReference type="PANTHER" id="PTHR11640">
    <property type="entry name" value="NEPHRIN"/>
    <property type="match status" value="1"/>
</dbReference>
<dbReference type="InterPro" id="IPR003599">
    <property type="entry name" value="Ig_sub"/>
</dbReference>
<accession>A0A1M7RJD5</accession>
<evidence type="ECO:0000313" key="8">
    <source>
        <dbReference type="EMBL" id="SHN46384.1"/>
    </source>
</evidence>
<feature type="domain" description="Ig-like" evidence="7">
    <location>
        <begin position="1191"/>
        <end position="1276"/>
    </location>
</feature>
<dbReference type="InterPro" id="IPR007110">
    <property type="entry name" value="Ig-like_dom"/>
</dbReference>
<feature type="compositionally biased region" description="Polar residues" evidence="6">
    <location>
        <begin position="889"/>
        <end position="906"/>
    </location>
</feature>
<dbReference type="GO" id="GO:0050839">
    <property type="term" value="F:cell adhesion molecule binding"/>
    <property type="evidence" value="ECO:0007669"/>
    <property type="project" value="TreeGrafter"/>
</dbReference>
<dbReference type="SMART" id="SM00408">
    <property type="entry name" value="IGc2"/>
    <property type="match status" value="8"/>
</dbReference>
<dbReference type="InterPro" id="IPR013783">
    <property type="entry name" value="Ig-like_fold"/>
</dbReference>
<dbReference type="EMBL" id="FRCS01000015">
    <property type="protein sequence ID" value="SHN46384.1"/>
    <property type="molecule type" value="Genomic_DNA"/>
</dbReference>
<feature type="region of interest" description="Disordered" evidence="6">
    <location>
        <begin position="882"/>
        <end position="906"/>
    </location>
</feature>
<keyword evidence="3" id="KW-1015">Disulfide bond</keyword>
<evidence type="ECO:0000256" key="4">
    <source>
        <dbReference type="ARBA" id="ARBA00023180"/>
    </source>
</evidence>
<feature type="domain" description="Ig-like" evidence="7">
    <location>
        <begin position="338"/>
        <end position="424"/>
    </location>
</feature>
<dbReference type="PANTHER" id="PTHR11640:SF31">
    <property type="entry name" value="IRREGULAR CHIASM C-ROUGHEST PROTEIN-RELATED"/>
    <property type="match status" value="1"/>
</dbReference>
<sequence length="1376" mass="138539">MGTDTGDGARRRRRALTFAVGLVTALAFVAVPVPAVAVPPAIQLQPVNDGSAVNGSVEFTVESSNATSYEWQYDAAGTWTAVTDGSTSTGAPLGATISGATTDTLSLSDLAAGLNGTRFRVKLSNADGDGDTFSNVVTLTVGAAPDVGAAVADPVRSAAGTSLDITAPVTAGATPLSWRWQRLVGNAWTSVANATGTPGVSGARSATLTISNVTAALNGAQYRALVTNGVGTDISDPVTLEIGASPTVSIAGNVTLNSGNSTTLTATRSGDPTPTLQWQQSTDGGSTFNDIQAQTATTLVLSNVTTALNNRQYRARATNIYNSATSNVATLTVAGIAPSVSIAGTAALNSGDSMVLTATKSGDPTPTLQWQRSTDGGSTFVDIATQTGDTLTVSSVSTSMTGYEYRVVATNSVTTATSNVKTLTVTGTTPAVSISGTVALNSGDSTTLTATRSGDPTPTLQWQRSTNGGSTFVDIATETGTTLTVGPVTASMNGYQYRVVATNSVTSTPSEARTLAVAGIAPAVSVSADQSVVSGNPASFTATVSAGDPAPTLQWQRSTDGGSTFADIATETGTTLTLPSVTASMTDYRYRVVATNSVTSTNSVARTLTVAGIAPSVSVAPDRTVVAGSSTSFTATVSAGDPAPTLQWQRSTNGGSSFTNITGAVGDTLHLTSVDTSMSNYRYRVLATNSVTSAVSNARTLTVQPTPPTVTTPGNAIAASDRTATFTVDAEGDPAPTVQWQYRTPAGNWSDLSDGPGVSGATTETLSLSDLTSGSDGYRYRAVVTNSAGSVPSDSATLTVGTAPSVTDPASQTTSAGGTAVFSVSVTGSPLPSVQWETTTDGQAWTNLQDGSGVSGATSTTLVLSGVTAEMDGRQYRAMATNPAGEPVPSQSATLTVRTPPSVTTDPLNATARNGAATFSIAVEGTPVPEVQWQYLAASEGARWTDVTGVESATSATLELTGLTPAEDGYRYRAVVTNAAGTVNSDSATLSVGAAPTVTNPSAQSVVAGGTAVFSVSVTGSPLPQVRWQVRSGDSWTPMENGPGILGERSTTLVLSGVRSAQDGEQYRATVTNSAGGPVASEPATLTVGQPPTVSSDPNNAIVQSGGSAVFSVTVAGTPTPSVQWQQLAATNGATWTNLTNGTGVAGATSDRLELSSLSDASFGYRYRAAVSNTFGTVYSGPATLSVGIAPTVTDPNSVTASGGAATFSVSLGGAPTPTVQWQRKIPNGVWTNVSGATSTTLSLTGLTTAQSGYRYRAIASNGIGNPAVSDSAVLTVQVTPPTVTAPTSVTAVNGTATFTVTVAGDPAPTLQWQALPPAAGATWANLTNGTGISGATSNTLTLTGLTTARTGYRYRVVATTTAATVTSPSATLTVR</sequence>
<evidence type="ECO:0000256" key="3">
    <source>
        <dbReference type="ARBA" id="ARBA00023157"/>
    </source>
</evidence>
<feature type="region of interest" description="Disordered" evidence="6">
    <location>
        <begin position="259"/>
        <end position="285"/>
    </location>
</feature>
<evidence type="ECO:0000313" key="9">
    <source>
        <dbReference type="Proteomes" id="UP000184440"/>
    </source>
</evidence>
<feature type="domain" description="Ig-like" evidence="7">
    <location>
        <begin position="430"/>
        <end position="516"/>
    </location>
</feature>
<dbReference type="GO" id="GO:0005911">
    <property type="term" value="C:cell-cell junction"/>
    <property type="evidence" value="ECO:0007669"/>
    <property type="project" value="TreeGrafter"/>
</dbReference>
<dbReference type="Pfam" id="PF07679">
    <property type="entry name" value="I-set"/>
    <property type="match status" value="4"/>
</dbReference>
<evidence type="ECO:0000256" key="2">
    <source>
        <dbReference type="ARBA" id="ARBA00023136"/>
    </source>
</evidence>
<dbReference type="Gene3D" id="2.60.40.10">
    <property type="entry name" value="Immunoglobulins"/>
    <property type="match status" value="12"/>
</dbReference>
<dbReference type="GO" id="GO:0098609">
    <property type="term" value="P:cell-cell adhesion"/>
    <property type="evidence" value="ECO:0007669"/>
    <property type="project" value="TreeGrafter"/>
</dbReference>
<dbReference type="STRING" id="134849.SAMN05443668_11571"/>
<dbReference type="RefSeq" id="WP_143175608.1">
    <property type="nucleotide sequence ID" value="NZ_FRCS01000015.1"/>
</dbReference>
<dbReference type="InterPro" id="IPR003598">
    <property type="entry name" value="Ig_sub2"/>
</dbReference>
<dbReference type="Proteomes" id="UP000184440">
    <property type="component" value="Unassembled WGS sequence"/>
</dbReference>